<feature type="region of interest" description="Disordered" evidence="6">
    <location>
        <begin position="609"/>
        <end position="694"/>
    </location>
</feature>
<dbReference type="InterPro" id="IPR003871">
    <property type="entry name" value="RFA1B/D_OB_1st"/>
</dbReference>
<protein>
    <recommendedName>
        <fullName evidence="11">Replication factor A C-terminal domain-containing protein</fullName>
    </recommendedName>
</protein>
<evidence type="ECO:0000256" key="2">
    <source>
        <dbReference type="ARBA" id="ARBA00022723"/>
    </source>
</evidence>
<dbReference type="InterPro" id="IPR013955">
    <property type="entry name" value="Rep_factor-A_C"/>
</dbReference>
<dbReference type="InterPro" id="IPR012340">
    <property type="entry name" value="NA-bd_OB-fold"/>
</dbReference>
<evidence type="ECO:0000256" key="5">
    <source>
        <dbReference type="ARBA" id="ARBA00023125"/>
    </source>
</evidence>
<evidence type="ECO:0000256" key="6">
    <source>
        <dbReference type="SAM" id="MobiDB-lite"/>
    </source>
</evidence>
<evidence type="ECO:0000313" key="10">
    <source>
        <dbReference type="Proteomes" id="UP001408789"/>
    </source>
</evidence>
<accession>A0AAP0CN87</accession>
<keyword evidence="4" id="KW-0862">Zinc</keyword>
<evidence type="ECO:0008006" key="11">
    <source>
        <dbReference type="Google" id="ProtNLM"/>
    </source>
</evidence>
<dbReference type="InterPro" id="IPR047192">
    <property type="entry name" value="Euk_RPA1_DBD_C"/>
</dbReference>
<feature type="region of interest" description="Disordered" evidence="6">
    <location>
        <begin position="539"/>
        <end position="559"/>
    </location>
</feature>
<feature type="domain" description="Replication factor A C-terminal" evidence="8">
    <location>
        <begin position="265"/>
        <end position="376"/>
    </location>
</feature>
<dbReference type="Pfam" id="PF02721">
    <property type="entry name" value="DUF223"/>
    <property type="match status" value="1"/>
</dbReference>
<feature type="domain" description="Replication protein A 70 kDa DNA-binding subunit B/D first OB fold" evidence="7">
    <location>
        <begin position="7"/>
        <end position="108"/>
    </location>
</feature>
<comment type="similarity">
    <text evidence="1">Belongs to the replication factor A protein 1 family.</text>
</comment>
<reference evidence="9 10" key="1">
    <citation type="submission" date="2024-04" db="EMBL/GenBank/DDBJ databases">
        <title>The reference genome of an endangered Asteraceae, Deinandra increscens subsp. villosa, native to the Central Coast of California.</title>
        <authorList>
            <person name="Guilliams M."/>
            <person name="Hasenstab-Lehman K."/>
            <person name="Meyer R."/>
            <person name="Mcevoy S."/>
        </authorList>
    </citation>
    <scope>NUCLEOTIDE SEQUENCE [LARGE SCALE GENOMIC DNA]</scope>
    <source>
        <tissue evidence="9">Leaf</tissue>
    </source>
</reference>
<keyword evidence="5" id="KW-0238">DNA-binding</keyword>
<dbReference type="Pfam" id="PF08646">
    <property type="entry name" value="Rep_fac-A_C"/>
    <property type="match status" value="1"/>
</dbReference>
<proteinExistence type="inferred from homology"/>
<feature type="compositionally biased region" description="Polar residues" evidence="6">
    <location>
        <begin position="674"/>
        <end position="683"/>
    </location>
</feature>
<dbReference type="AlphaFoldDB" id="A0AAP0CN87"/>
<dbReference type="EMBL" id="JBCNJP010000024">
    <property type="protein sequence ID" value="KAK9057007.1"/>
    <property type="molecule type" value="Genomic_DNA"/>
</dbReference>
<feature type="region of interest" description="Disordered" evidence="6">
    <location>
        <begin position="500"/>
        <end position="520"/>
    </location>
</feature>
<comment type="caution">
    <text evidence="9">The sequence shown here is derived from an EMBL/GenBank/DDBJ whole genome shotgun (WGS) entry which is preliminary data.</text>
</comment>
<dbReference type="GO" id="GO:0003677">
    <property type="term" value="F:DNA binding"/>
    <property type="evidence" value="ECO:0007669"/>
    <property type="project" value="UniProtKB-KW"/>
</dbReference>
<keyword evidence="3" id="KW-0863">Zinc-finger</keyword>
<gene>
    <name evidence="9" type="ORF">SSX86_024373</name>
</gene>
<sequence length="694" mass="78265">MADIEVYDSITALEISNNNHKLKVKILKTWRRPVFNNPKHTYSLEFVCADEQGNRAQGSCLATFFYRFERFLEEQNVLTIKKPLLGSNGGSWTVINSPLKICFNRESQLAVSPEWSGSRHSFSFTDFRTIIDCQASITSSIDIIGMLIDCSPIKKKMKNDVETSWVLIQLQDLSGEKIWVTLFDEYAFKITEFLLANPGLGHYCVVLQFARFKIYEAGTSRHSVSNSFSNSNLFINDSDIEEISTFLASKEEDFLDVTDFMYSAQVADITEMVNNQWFYMACNHCLRKVESQLEPLKVTEGEPGSPREVVTYYCKNPACNEAKKVIHAYPRYTVLLKVQDSTGTVDLTLFDSEAKKIINKTALEVFDNYTPDPKLKEDALAINVPDEIASFIDKRYAFKITVTDNHTSKRFKSYTIKALTDDEVILTALDEKYFKHELGTDDSDLLSTQNTSGKEVISICDDNVTPSSISNIAKLNADESESKQLKRNLDDSFENQELLTMSSAKKQSSSSNSESTSKGEFEGIVDGKLLILKKEKMENRDNCKQKRKDRKEILDAKRRKPMYRLNDQLHKSTAIYNTLPFVSPNIASGKENHGKPGTRPTILIADNINSTSSTSSSRSSQFPNTSSSNNLSALSRMSSITTLSSGRHKLKPKTFNNTPVPMMDINSDGFRGFTQPTRDTTVGISKDYGNKKAY</sequence>
<feature type="compositionally biased region" description="Basic and acidic residues" evidence="6">
    <location>
        <begin position="539"/>
        <end position="556"/>
    </location>
</feature>
<name>A0AAP0CN87_9ASTR</name>
<keyword evidence="10" id="KW-1185">Reference proteome</keyword>
<keyword evidence="2" id="KW-0479">Metal-binding</keyword>
<evidence type="ECO:0000256" key="3">
    <source>
        <dbReference type="ARBA" id="ARBA00022771"/>
    </source>
</evidence>
<dbReference type="CDD" id="cd04476">
    <property type="entry name" value="RPA1_DBD_C"/>
    <property type="match status" value="1"/>
</dbReference>
<evidence type="ECO:0000256" key="4">
    <source>
        <dbReference type="ARBA" id="ARBA00022833"/>
    </source>
</evidence>
<dbReference type="Proteomes" id="UP001408789">
    <property type="component" value="Unassembled WGS sequence"/>
</dbReference>
<dbReference type="Gene3D" id="2.40.50.140">
    <property type="entry name" value="Nucleic acid-binding proteins"/>
    <property type="match status" value="3"/>
</dbReference>
<evidence type="ECO:0000313" key="9">
    <source>
        <dbReference type="EMBL" id="KAK9057007.1"/>
    </source>
</evidence>
<dbReference type="GO" id="GO:0008270">
    <property type="term" value="F:zinc ion binding"/>
    <property type="evidence" value="ECO:0007669"/>
    <property type="project" value="UniProtKB-KW"/>
</dbReference>
<dbReference type="PANTHER" id="PTHR47165">
    <property type="entry name" value="OS03G0429900 PROTEIN"/>
    <property type="match status" value="1"/>
</dbReference>
<dbReference type="SUPFAM" id="SSF50249">
    <property type="entry name" value="Nucleic acid-binding proteins"/>
    <property type="match status" value="3"/>
</dbReference>
<evidence type="ECO:0000256" key="1">
    <source>
        <dbReference type="ARBA" id="ARBA00005690"/>
    </source>
</evidence>
<evidence type="ECO:0000259" key="7">
    <source>
        <dbReference type="Pfam" id="PF02721"/>
    </source>
</evidence>
<organism evidence="9 10">
    <name type="scientific">Deinandra increscens subsp. villosa</name>
    <dbReference type="NCBI Taxonomy" id="3103831"/>
    <lineage>
        <taxon>Eukaryota</taxon>
        <taxon>Viridiplantae</taxon>
        <taxon>Streptophyta</taxon>
        <taxon>Embryophyta</taxon>
        <taxon>Tracheophyta</taxon>
        <taxon>Spermatophyta</taxon>
        <taxon>Magnoliopsida</taxon>
        <taxon>eudicotyledons</taxon>
        <taxon>Gunneridae</taxon>
        <taxon>Pentapetalae</taxon>
        <taxon>asterids</taxon>
        <taxon>campanulids</taxon>
        <taxon>Asterales</taxon>
        <taxon>Asteraceae</taxon>
        <taxon>Asteroideae</taxon>
        <taxon>Heliantheae alliance</taxon>
        <taxon>Madieae</taxon>
        <taxon>Madiinae</taxon>
        <taxon>Deinandra</taxon>
    </lineage>
</organism>
<feature type="compositionally biased region" description="Low complexity" evidence="6">
    <location>
        <begin position="502"/>
        <end position="518"/>
    </location>
</feature>
<evidence type="ECO:0000259" key="8">
    <source>
        <dbReference type="Pfam" id="PF08646"/>
    </source>
</evidence>
<feature type="compositionally biased region" description="Low complexity" evidence="6">
    <location>
        <begin position="609"/>
        <end position="639"/>
    </location>
</feature>
<dbReference type="PANTHER" id="PTHR47165:SF4">
    <property type="entry name" value="OS03G0429900 PROTEIN"/>
    <property type="match status" value="1"/>
</dbReference>